<evidence type="ECO:0000313" key="3">
    <source>
        <dbReference type="EMBL" id="MBE9662217.1"/>
    </source>
</evidence>
<proteinExistence type="predicted"/>
<evidence type="ECO:0000256" key="1">
    <source>
        <dbReference type="SAM" id="Coils"/>
    </source>
</evidence>
<dbReference type="EMBL" id="JADFFL010000003">
    <property type="protein sequence ID" value="MBE9662217.1"/>
    <property type="molecule type" value="Genomic_DNA"/>
</dbReference>
<name>A0A929KW25_9SPHI</name>
<keyword evidence="4" id="KW-1185">Reference proteome</keyword>
<feature type="transmembrane region" description="Helical" evidence="2">
    <location>
        <begin position="17"/>
        <end position="37"/>
    </location>
</feature>
<dbReference type="Proteomes" id="UP000622475">
    <property type="component" value="Unassembled WGS sequence"/>
</dbReference>
<dbReference type="AlphaFoldDB" id="A0A929KW25"/>
<reference evidence="3" key="1">
    <citation type="submission" date="2020-10" db="EMBL/GenBank/DDBJ databases">
        <title>Mucilaginibacter mali sp. nov., isolated from rhizosphere soil of apple orchard.</title>
        <authorList>
            <person name="Lee J.-S."/>
            <person name="Kim H.S."/>
            <person name="Kim J.-S."/>
        </authorList>
    </citation>
    <scope>NUCLEOTIDE SEQUENCE</scope>
    <source>
        <strain evidence="3">KCTC 22746</strain>
    </source>
</reference>
<evidence type="ECO:0000313" key="4">
    <source>
        <dbReference type="Proteomes" id="UP000622475"/>
    </source>
</evidence>
<organism evidence="3 4">
    <name type="scientific">Mucilaginibacter myungsuensis</name>
    <dbReference type="NCBI Taxonomy" id="649104"/>
    <lineage>
        <taxon>Bacteria</taxon>
        <taxon>Pseudomonadati</taxon>
        <taxon>Bacteroidota</taxon>
        <taxon>Sphingobacteriia</taxon>
        <taxon>Sphingobacteriales</taxon>
        <taxon>Sphingobacteriaceae</taxon>
        <taxon>Mucilaginibacter</taxon>
    </lineage>
</organism>
<dbReference type="RefSeq" id="WP_194111399.1">
    <property type="nucleotide sequence ID" value="NZ_JADFFL010000003.1"/>
</dbReference>
<sequence length="305" mass="34333">MEKEPTQVPPSKKNSNVIYFLIVVVLALLVTDVYLYMQKNKSEDRVANVSDDKTRLQTELDSLEAQIETVTSSRTRLTEEMQAANDSLKTKIRELRRDLAKGKLTKEELEKAQEDVKQLRYFVTKYTADIEALKKQNTTLMAERDTLKTNLNTVSQKATELEAQNQDLNNKVQVASALKIGAGQIVAYKIKGSGKEVDTERSSVAKKIIIDFTIPSNPVAQKGTHDVFLRVIDPAGNLITTPETGTFQSDGQDLQYTYRTAIEYKDDGSPFKIDWLNPGKFTKGEYTVILYADGYTMGRLGFKLK</sequence>
<protein>
    <submittedName>
        <fullName evidence="3">Uncharacterized protein</fullName>
    </submittedName>
</protein>
<gene>
    <name evidence="3" type="ORF">IRJ16_10010</name>
</gene>
<keyword evidence="1" id="KW-0175">Coiled coil</keyword>
<comment type="caution">
    <text evidence="3">The sequence shown here is derived from an EMBL/GenBank/DDBJ whole genome shotgun (WGS) entry which is preliminary data.</text>
</comment>
<evidence type="ECO:0000256" key="2">
    <source>
        <dbReference type="SAM" id="Phobius"/>
    </source>
</evidence>
<accession>A0A929KW25</accession>
<keyword evidence="2" id="KW-1133">Transmembrane helix</keyword>
<dbReference type="Gene3D" id="1.10.287.1490">
    <property type="match status" value="1"/>
</dbReference>
<feature type="coiled-coil region" evidence="1">
    <location>
        <begin position="39"/>
        <end position="178"/>
    </location>
</feature>
<keyword evidence="2" id="KW-0472">Membrane</keyword>
<keyword evidence="2" id="KW-0812">Transmembrane</keyword>